<evidence type="ECO:0000256" key="1">
    <source>
        <dbReference type="ARBA" id="ARBA00022801"/>
    </source>
</evidence>
<reference evidence="5 6" key="1">
    <citation type="journal article" date="2007" name="Int. J. Syst. Evol. Microbiol.">
        <title>Paenibacillus ginsengarvi sp. nov., isolated from soil from ginseng cultivation.</title>
        <authorList>
            <person name="Yoon M.H."/>
            <person name="Ten L.N."/>
            <person name="Im W.T."/>
        </authorList>
    </citation>
    <scope>NUCLEOTIDE SEQUENCE [LARGE SCALE GENOMIC DNA]</scope>
    <source>
        <strain evidence="5 6">KCTC 13059</strain>
    </source>
</reference>
<gene>
    <name evidence="5" type="ORF">D7M11_15070</name>
</gene>
<dbReference type="Proteomes" id="UP000282311">
    <property type="component" value="Unassembled WGS sequence"/>
</dbReference>
<keyword evidence="3" id="KW-0472">Membrane</keyword>
<keyword evidence="3" id="KW-0812">Transmembrane</keyword>
<dbReference type="AlphaFoldDB" id="A0A3B0CGP8"/>
<feature type="transmembrane region" description="Helical" evidence="3">
    <location>
        <begin position="34"/>
        <end position="51"/>
    </location>
</feature>
<dbReference type="Pfam" id="PF02018">
    <property type="entry name" value="CBM_4_9"/>
    <property type="match status" value="1"/>
</dbReference>
<dbReference type="InterPro" id="IPR008979">
    <property type="entry name" value="Galactose-bd-like_sf"/>
</dbReference>
<feature type="coiled-coil region" evidence="2">
    <location>
        <begin position="671"/>
        <end position="710"/>
    </location>
</feature>
<name>A0A3B0CGP8_9BACL</name>
<evidence type="ECO:0000313" key="5">
    <source>
        <dbReference type="EMBL" id="RKN83904.1"/>
    </source>
</evidence>
<keyword evidence="2" id="KW-0175">Coiled coil</keyword>
<dbReference type="Gene3D" id="2.60.40.3880">
    <property type="match status" value="1"/>
</dbReference>
<evidence type="ECO:0000256" key="3">
    <source>
        <dbReference type="SAM" id="Phobius"/>
    </source>
</evidence>
<keyword evidence="3" id="KW-1133">Transmembrane helix</keyword>
<feature type="domain" description="CBM-cenC" evidence="4">
    <location>
        <begin position="981"/>
        <end position="1111"/>
    </location>
</feature>
<evidence type="ECO:0000256" key="2">
    <source>
        <dbReference type="SAM" id="Coils"/>
    </source>
</evidence>
<accession>A0A3B0CGP8</accession>
<dbReference type="InterPro" id="IPR003305">
    <property type="entry name" value="CenC_carb-bd"/>
</dbReference>
<dbReference type="EMBL" id="RBAH01000010">
    <property type="protein sequence ID" value="RKN83904.1"/>
    <property type="molecule type" value="Genomic_DNA"/>
</dbReference>
<proteinExistence type="predicted"/>
<comment type="caution">
    <text evidence="5">The sequence shown here is derived from an EMBL/GenBank/DDBJ whole genome shotgun (WGS) entry which is preliminary data.</text>
</comment>
<protein>
    <recommendedName>
        <fullName evidence="4">CBM-cenC domain-containing protein</fullName>
    </recommendedName>
</protein>
<dbReference type="SUPFAM" id="SSF49785">
    <property type="entry name" value="Galactose-binding domain-like"/>
    <property type="match status" value="1"/>
</dbReference>
<dbReference type="Gene3D" id="3.20.20.80">
    <property type="entry name" value="Glycosidases"/>
    <property type="match status" value="1"/>
</dbReference>
<evidence type="ECO:0000259" key="4">
    <source>
        <dbReference type="Pfam" id="PF02018"/>
    </source>
</evidence>
<dbReference type="InterPro" id="IPR017853">
    <property type="entry name" value="GH"/>
</dbReference>
<sequence>MNSPARLHSNIPVFESISDEGECFRMTVRKYKTGLSLLVSVCLAFQVWMTGGSSVSADSPASATNMLVNPGFETVTSGAPSGWKAIGNTWTGPAGVAAEAARTGSYGISIQTTAADNPWVQQGILVEAEATYSISSWFKAIGVSGAPGYKVEFYTSQVVSPQTALTGYSYRSPASGLDGQWHELNYEIKAPVGAKYMLVYLRLYGTGKVYFDDAAVVKTKDAPQIVLTPNQIYYYPDVTTGSIGVELKPQDGVLAGKTADIKLVKQSGGTTLFAQTGLAAAAQLNVPFQPAAMEIDQPYVLSVELKDAAGQVVSRVERTIYRWNRPTALPQNGPVQVQGQPFFPVIAYHANLEDYPYLSQIGVNTVQGVNTTSEAVVQTLLDTAQANGLKVLQTLYPNMQVKENFALTEQIVARFKSHPALLGWMIMDEPFLNGIAQSEILEAYKRIRTIDPDHPTYMVESEPHAYRSTGQATDILVTDVYPYNRSNMQPISAVGSGVRKAVQDTDGVKPVWTVLQTFRFPGPSAWDYLPTIGQVRNMAYQSILAGSKGLAYYSINDPGWKLRESVLWTGLTAFKDELQLIGDLVKQGSKTAEQTAGAVQWGVWSKGQEQYAIAINVTQTAQTADIPLTNAGNRVQLLFGDEPHSWASWDSQLEVSLGPEQALVYRITPFASEVEAAIASMQNAAALLQNNHWQQKASDLTAKLNDVRQALTAPAPDAQNVMNKADKAIDDNDKLTAWVNGQSDTTLEGKRQTLLTLLEGVYNRVAPIVHSTIRLDFQPFPDRLTNGEQGTASVQIRNTGDKTLHPWLRVDLPDAFGLPPLEREFGPVQSGASVSDSASFTVPSAVPPGQYTVSASVYYSYKGSVFQVTSARELEVTSLLQAKLTPGTIDVTKAGTYPFAVELTNGSATPLVVELSRNVQGGLTAELPAYAALAGRETKTVQGTVTVPQSVTQGVYTLTVVPQVNGVAYASLPLTVKVDTNLVFNGGFETGTSAPEGWMLRTGVWDKTTAHSGIASAKLNPDAANTWNVINTVETKEIPVTAGRSYTLSGWVKNGSTTGSVALGIRQIDASGTSVQYNWAEAARGGDWTKVQVTFTALPQTKRVAVYFKLDQSVNGPAWVDDLDMRELP</sequence>
<keyword evidence="1" id="KW-0378">Hydrolase</keyword>
<keyword evidence="6" id="KW-1185">Reference proteome</keyword>
<dbReference type="SUPFAM" id="SSF51445">
    <property type="entry name" value="(Trans)glycosidases"/>
    <property type="match status" value="1"/>
</dbReference>
<evidence type="ECO:0000313" key="6">
    <source>
        <dbReference type="Proteomes" id="UP000282311"/>
    </source>
</evidence>
<dbReference type="GO" id="GO:0016798">
    <property type="term" value="F:hydrolase activity, acting on glycosyl bonds"/>
    <property type="evidence" value="ECO:0007669"/>
    <property type="project" value="InterPro"/>
</dbReference>
<dbReference type="Gene3D" id="2.60.120.260">
    <property type="entry name" value="Galactose-binding domain-like"/>
    <property type="match status" value="2"/>
</dbReference>
<organism evidence="5 6">
    <name type="scientific">Paenibacillus ginsengarvi</name>
    <dbReference type="NCBI Taxonomy" id="400777"/>
    <lineage>
        <taxon>Bacteria</taxon>
        <taxon>Bacillati</taxon>
        <taxon>Bacillota</taxon>
        <taxon>Bacilli</taxon>
        <taxon>Bacillales</taxon>
        <taxon>Paenibacillaceae</taxon>
        <taxon>Paenibacillus</taxon>
    </lineage>
</organism>